<reference evidence="1 2" key="1">
    <citation type="submission" date="2020-11" db="EMBL/GenBank/DDBJ databases">
        <title>Pseudonocardia abyssalis sp. nov. and Pseudonocardia oceani sp. nov., description and phylogenomic analysis of two novel actinomycetes isolated from the deep Southern Ocean.</title>
        <authorList>
            <person name="Parra J."/>
        </authorList>
    </citation>
    <scope>NUCLEOTIDE SEQUENCE [LARGE SCALE GENOMIC DNA]</scope>
    <source>
        <strain evidence="2">KRD185</strain>
    </source>
</reference>
<organism evidence="1 2">
    <name type="scientific">Pseudonocardia oceani</name>
    <dbReference type="NCBI Taxonomy" id="2792013"/>
    <lineage>
        <taxon>Bacteria</taxon>
        <taxon>Bacillati</taxon>
        <taxon>Actinomycetota</taxon>
        <taxon>Actinomycetes</taxon>
        <taxon>Pseudonocardiales</taxon>
        <taxon>Pseudonocardiaceae</taxon>
        <taxon>Pseudonocardia</taxon>
    </lineage>
</organism>
<evidence type="ECO:0000313" key="1">
    <source>
        <dbReference type="EMBL" id="MBW0130432.1"/>
    </source>
</evidence>
<accession>A0ABS6UDW0</accession>
<dbReference type="RefSeq" id="WP_218589091.1">
    <property type="nucleotide sequence ID" value="NZ_JADQDF010000001.1"/>
</dbReference>
<name>A0ABS6UDW0_9PSEU</name>
<dbReference type="Proteomes" id="UP000694300">
    <property type="component" value="Unassembled WGS sequence"/>
</dbReference>
<dbReference type="EMBL" id="JADQDF010000001">
    <property type="protein sequence ID" value="MBW0130432.1"/>
    <property type="molecule type" value="Genomic_DNA"/>
</dbReference>
<gene>
    <name evidence="1" type="ORF">I4I82_22515</name>
</gene>
<protein>
    <submittedName>
        <fullName evidence="1">Uncharacterized protein</fullName>
    </submittedName>
</protein>
<keyword evidence="2" id="KW-1185">Reference proteome</keyword>
<evidence type="ECO:0000313" key="2">
    <source>
        <dbReference type="Proteomes" id="UP000694300"/>
    </source>
</evidence>
<proteinExistence type="predicted"/>
<sequence length="79" mass="8355">MRVPDRVRPAPEVLEPQSADRLLGIGLDLPGALDVCYGAGPQEPARVAGVVTTALEQYGFGDVRVVADERGPAVSVRRT</sequence>
<comment type="caution">
    <text evidence="1">The sequence shown here is derived from an EMBL/GenBank/DDBJ whole genome shotgun (WGS) entry which is preliminary data.</text>
</comment>